<sequence>MITQFKDPGSPKVRNMKHVYNIIRKHGPVTKSSIIEKTAQKQTTCARIIDDLLQEGLIIESGIGISSGGRKPVMYAINTNQLFSIGIDISRTFTKVLLLDLHLNVIDEASFQMNKESTPKKTIDFIQSTIVQMLNSRNIEQDQLIGIGIGAVEPLDREKGIIVDPVNFPSDHWNNVKVVEVLQKKYSTKIILDSGINTAVLAEHKLGLNEEIGNLSYIIAGVGLRIGVMNDHRLLKSDADRFGKLGSGHMVINTNGKKCICGDYGCFHTYSTILYLKANIIHQLKRGHPSILTEGLEDPDDITFEDICTALEAGDDLCVTTVRDFGFFTGIALSNMITMLHSDYLVLSGPMFNRLDLFFETAVTTASNRISKLYPGYDVKFKKGHLGENAAAIGAGSMVLDYYLE</sequence>
<keyword evidence="4" id="KW-0418">Kinase</keyword>
<dbReference type="Pfam" id="PF00480">
    <property type="entry name" value="ROK"/>
    <property type="match status" value="1"/>
</dbReference>
<dbReference type="Gene3D" id="3.30.420.40">
    <property type="match status" value="2"/>
</dbReference>
<dbReference type="Gene3D" id="1.10.10.10">
    <property type="entry name" value="Winged helix-like DNA-binding domain superfamily/Winged helix DNA-binding domain"/>
    <property type="match status" value="1"/>
</dbReference>
<keyword evidence="5" id="KW-1185">Reference proteome</keyword>
<dbReference type="GO" id="GO:0016301">
    <property type="term" value="F:kinase activity"/>
    <property type="evidence" value="ECO:0007669"/>
    <property type="project" value="UniProtKB-KW"/>
</dbReference>
<comment type="function">
    <text evidence="1">Transcriptional repressor of xylose-utilizing enzymes.</text>
</comment>
<organism evidence="4 5">
    <name type="scientific">Oceanobacillus polygoni</name>
    <dbReference type="NCBI Taxonomy" id="1235259"/>
    <lineage>
        <taxon>Bacteria</taxon>
        <taxon>Bacillati</taxon>
        <taxon>Bacillota</taxon>
        <taxon>Bacilli</taxon>
        <taxon>Bacillales</taxon>
        <taxon>Bacillaceae</taxon>
        <taxon>Oceanobacillus</taxon>
    </lineage>
</organism>
<dbReference type="SUPFAM" id="SSF46785">
    <property type="entry name" value="Winged helix' DNA-binding domain"/>
    <property type="match status" value="1"/>
</dbReference>
<comment type="caution">
    <text evidence="4">The sequence shown here is derived from an EMBL/GenBank/DDBJ whole genome shotgun (WGS) entry which is preliminary data.</text>
</comment>
<dbReference type="OrthoDB" id="9796533at2"/>
<keyword evidence="3" id="KW-0859">Xylose metabolism</keyword>
<dbReference type="GO" id="GO:0042732">
    <property type="term" value="P:D-xylose metabolic process"/>
    <property type="evidence" value="ECO:0007669"/>
    <property type="project" value="UniProtKB-KW"/>
</dbReference>
<gene>
    <name evidence="4" type="ORF">J2Z64_000246</name>
</gene>
<accession>A0A9X0YNG8</accession>
<dbReference type="PANTHER" id="PTHR18964:SF149">
    <property type="entry name" value="BIFUNCTIONAL UDP-N-ACETYLGLUCOSAMINE 2-EPIMERASE_N-ACETYLMANNOSAMINE KINASE"/>
    <property type="match status" value="1"/>
</dbReference>
<comment type="similarity">
    <text evidence="2">Belongs to the ROK (NagC/XylR) family.</text>
</comment>
<evidence type="ECO:0000256" key="3">
    <source>
        <dbReference type="ARBA" id="ARBA00022629"/>
    </source>
</evidence>
<keyword evidence="3" id="KW-0119">Carbohydrate metabolism</keyword>
<dbReference type="InterPro" id="IPR000600">
    <property type="entry name" value="ROK"/>
</dbReference>
<evidence type="ECO:0000256" key="2">
    <source>
        <dbReference type="ARBA" id="ARBA00006479"/>
    </source>
</evidence>
<dbReference type="SUPFAM" id="SSF53067">
    <property type="entry name" value="Actin-like ATPase domain"/>
    <property type="match status" value="1"/>
</dbReference>
<dbReference type="RefSeq" id="WP_149474982.1">
    <property type="nucleotide sequence ID" value="NZ_JAGGMB010000001.1"/>
</dbReference>
<name>A0A9X0YNG8_9BACI</name>
<dbReference type="InterPro" id="IPR043129">
    <property type="entry name" value="ATPase_NBD"/>
</dbReference>
<evidence type="ECO:0000313" key="4">
    <source>
        <dbReference type="EMBL" id="MBP2076035.1"/>
    </source>
</evidence>
<dbReference type="Proteomes" id="UP001138793">
    <property type="component" value="Unassembled WGS sequence"/>
</dbReference>
<keyword evidence="4" id="KW-0808">Transferase</keyword>
<dbReference type="AlphaFoldDB" id="A0A9X0YNG8"/>
<dbReference type="PANTHER" id="PTHR18964">
    <property type="entry name" value="ROK (REPRESSOR, ORF, KINASE) FAMILY"/>
    <property type="match status" value="1"/>
</dbReference>
<dbReference type="EMBL" id="JAGGMB010000001">
    <property type="protein sequence ID" value="MBP2076035.1"/>
    <property type="molecule type" value="Genomic_DNA"/>
</dbReference>
<protein>
    <submittedName>
        <fullName evidence="4">NBD/HSP70 family sugar kinase</fullName>
    </submittedName>
</protein>
<dbReference type="InterPro" id="IPR036390">
    <property type="entry name" value="WH_DNA-bd_sf"/>
</dbReference>
<reference evidence="4" key="1">
    <citation type="submission" date="2021-03" db="EMBL/GenBank/DDBJ databases">
        <title>Genomic Encyclopedia of Type Strains, Phase IV (KMG-IV): sequencing the most valuable type-strain genomes for metagenomic binning, comparative biology and taxonomic classification.</title>
        <authorList>
            <person name="Goeker M."/>
        </authorList>
    </citation>
    <scope>NUCLEOTIDE SEQUENCE</scope>
    <source>
        <strain evidence="4">DSM 107338</strain>
    </source>
</reference>
<evidence type="ECO:0000313" key="5">
    <source>
        <dbReference type="Proteomes" id="UP001138793"/>
    </source>
</evidence>
<dbReference type="InterPro" id="IPR036388">
    <property type="entry name" value="WH-like_DNA-bd_sf"/>
</dbReference>
<proteinExistence type="inferred from homology"/>
<evidence type="ECO:0000256" key="1">
    <source>
        <dbReference type="ARBA" id="ARBA00002486"/>
    </source>
</evidence>